<evidence type="ECO:0000313" key="2">
    <source>
        <dbReference type="Proteomes" id="UP000231658"/>
    </source>
</evidence>
<dbReference type="Proteomes" id="UP000231658">
    <property type="component" value="Unassembled WGS sequence"/>
</dbReference>
<proteinExistence type="predicted"/>
<organism evidence="1 2">
    <name type="scientific">Candidatus Terasakiella magnetica</name>
    <dbReference type="NCBI Taxonomy" id="1867952"/>
    <lineage>
        <taxon>Bacteria</taxon>
        <taxon>Pseudomonadati</taxon>
        <taxon>Pseudomonadota</taxon>
        <taxon>Alphaproteobacteria</taxon>
        <taxon>Rhodospirillales</taxon>
        <taxon>Terasakiellaceae</taxon>
        <taxon>Terasakiella</taxon>
    </lineage>
</organism>
<dbReference type="OrthoDB" id="9946216at2"/>
<dbReference type="AlphaFoldDB" id="A0A1C3RH57"/>
<gene>
    <name evidence="1" type="ORF">MTBPR1_220011</name>
</gene>
<sequence length="197" mass="22941">MKTIFYAFYLTGRDEGVHPEVLDWVHLNKHKWETLTDKQKTDLRLEKNEATPNQKRERIIISPSSKMKIEDAICQSRTLAIQKERVHKTIDAMVSDRYISKDYELREYAYEKSNNTDEGVYDSSIAFLNAYIDEARKAEAIKRNGEQYRVVCLPLPKYLMTQGSTWVRPEAGKKLKNIKGNTNSILKSSSMMMKLIK</sequence>
<dbReference type="EMBL" id="FLYE01000015">
    <property type="protein sequence ID" value="SCA56578.1"/>
    <property type="molecule type" value="Genomic_DNA"/>
</dbReference>
<accession>A0A1C3RH57</accession>
<evidence type="ECO:0000313" key="1">
    <source>
        <dbReference type="EMBL" id="SCA56578.1"/>
    </source>
</evidence>
<protein>
    <submittedName>
        <fullName evidence="1">Uncharacterized protein</fullName>
    </submittedName>
</protein>
<dbReference type="STRING" id="1867952.MTBPR1_220011"/>
<name>A0A1C3RH57_9PROT</name>
<reference evidence="1 2" key="1">
    <citation type="submission" date="2016-07" db="EMBL/GenBank/DDBJ databases">
        <authorList>
            <person name="Lefevre C.T."/>
        </authorList>
    </citation>
    <scope>NUCLEOTIDE SEQUENCE [LARGE SCALE GENOMIC DNA]</scope>
    <source>
        <strain evidence="1">PR1</strain>
    </source>
</reference>
<keyword evidence="2" id="KW-1185">Reference proteome</keyword>
<dbReference type="RefSeq" id="WP_069188679.1">
    <property type="nucleotide sequence ID" value="NZ_FLYE01000015.1"/>
</dbReference>